<gene>
    <name evidence="1" type="primary">WBGene00273324</name>
</gene>
<proteinExistence type="predicted"/>
<evidence type="ECO:0000313" key="2">
    <source>
        <dbReference type="Proteomes" id="UP000005239"/>
    </source>
</evidence>
<keyword evidence="2" id="KW-1185">Reference proteome</keyword>
<evidence type="ECO:0000313" key="1">
    <source>
        <dbReference type="EnsemblMetazoa" id="PPA34955.1"/>
    </source>
</evidence>
<name>A0A2A6C7C7_PRIPA</name>
<protein>
    <submittedName>
        <fullName evidence="1">Uncharacterized protein</fullName>
    </submittedName>
</protein>
<sequence>MQVCDDFDDVISIPIKTLNVFKMVNTLHISAAFPDDYHAPEFLARPAIADSKKTDPETGEVTYFRTFAYPPTSDYTLFDLAEIGHFNMDKDLSMLLNDDNLSHFTNLLGGCTIRKLSLVFEDTSMSNLHKLPALAARFQAAHVDFILARIKDHRGLAPFVQNDFSKELVKAGVREVTFNGEGIDGKGIQIPYQLLLNFFDAGIERITVNPGALIHKDVSRHILEKLVNKLADLGKPLLLDLHIEVKEGDSVAEIKAMKGVTIRKSENHKSTRNFTMLSIKYDGSENM</sequence>
<dbReference type="AlphaFoldDB" id="A0A2A6C7C7"/>
<accession>A0A8R1UL33</accession>
<accession>A0A2A6C7C7</accession>
<reference evidence="1" key="2">
    <citation type="submission" date="2022-06" db="UniProtKB">
        <authorList>
            <consortium name="EnsemblMetazoa"/>
        </authorList>
    </citation>
    <scope>IDENTIFICATION</scope>
    <source>
        <strain evidence="1">PS312</strain>
    </source>
</reference>
<dbReference type="Proteomes" id="UP000005239">
    <property type="component" value="Unassembled WGS sequence"/>
</dbReference>
<organism evidence="1 2">
    <name type="scientific">Pristionchus pacificus</name>
    <name type="common">Parasitic nematode worm</name>
    <dbReference type="NCBI Taxonomy" id="54126"/>
    <lineage>
        <taxon>Eukaryota</taxon>
        <taxon>Metazoa</taxon>
        <taxon>Ecdysozoa</taxon>
        <taxon>Nematoda</taxon>
        <taxon>Chromadorea</taxon>
        <taxon>Rhabditida</taxon>
        <taxon>Rhabditina</taxon>
        <taxon>Diplogasteromorpha</taxon>
        <taxon>Diplogasteroidea</taxon>
        <taxon>Neodiplogasteridae</taxon>
        <taxon>Pristionchus</taxon>
    </lineage>
</organism>
<reference evidence="2" key="1">
    <citation type="journal article" date="2008" name="Nat. Genet.">
        <title>The Pristionchus pacificus genome provides a unique perspective on nematode lifestyle and parasitism.</title>
        <authorList>
            <person name="Dieterich C."/>
            <person name="Clifton S.W."/>
            <person name="Schuster L.N."/>
            <person name="Chinwalla A."/>
            <person name="Delehaunty K."/>
            <person name="Dinkelacker I."/>
            <person name="Fulton L."/>
            <person name="Fulton R."/>
            <person name="Godfrey J."/>
            <person name="Minx P."/>
            <person name="Mitreva M."/>
            <person name="Roeseler W."/>
            <person name="Tian H."/>
            <person name="Witte H."/>
            <person name="Yang S.P."/>
            <person name="Wilson R.K."/>
            <person name="Sommer R.J."/>
        </authorList>
    </citation>
    <scope>NUCLEOTIDE SEQUENCE [LARGE SCALE GENOMIC DNA]</scope>
    <source>
        <strain evidence="2">PS312</strain>
    </source>
</reference>
<dbReference type="EnsemblMetazoa" id="PPA34955.1">
    <property type="protein sequence ID" value="PPA34955.1"/>
    <property type="gene ID" value="WBGene00273324"/>
</dbReference>